<dbReference type="OrthoDB" id="1928639at2759"/>
<organism evidence="1 2">
    <name type="scientific">Mucuna pruriens</name>
    <name type="common">Velvet bean</name>
    <name type="synonym">Dolichos pruriens</name>
    <dbReference type="NCBI Taxonomy" id="157652"/>
    <lineage>
        <taxon>Eukaryota</taxon>
        <taxon>Viridiplantae</taxon>
        <taxon>Streptophyta</taxon>
        <taxon>Embryophyta</taxon>
        <taxon>Tracheophyta</taxon>
        <taxon>Spermatophyta</taxon>
        <taxon>Magnoliopsida</taxon>
        <taxon>eudicotyledons</taxon>
        <taxon>Gunneridae</taxon>
        <taxon>Pentapetalae</taxon>
        <taxon>rosids</taxon>
        <taxon>fabids</taxon>
        <taxon>Fabales</taxon>
        <taxon>Fabaceae</taxon>
        <taxon>Papilionoideae</taxon>
        <taxon>50 kb inversion clade</taxon>
        <taxon>NPAAA clade</taxon>
        <taxon>indigoferoid/millettioid clade</taxon>
        <taxon>Phaseoleae</taxon>
        <taxon>Mucuna</taxon>
    </lineage>
</organism>
<comment type="caution">
    <text evidence="1">The sequence shown here is derived from an EMBL/GenBank/DDBJ whole genome shotgun (WGS) entry which is preliminary data.</text>
</comment>
<reference evidence="1" key="1">
    <citation type="submission" date="2018-05" db="EMBL/GenBank/DDBJ databases">
        <title>Draft genome of Mucuna pruriens seed.</title>
        <authorList>
            <person name="Nnadi N.E."/>
            <person name="Vos R."/>
            <person name="Hasami M.H."/>
            <person name="Devisetty U.K."/>
            <person name="Aguiy J.C."/>
        </authorList>
    </citation>
    <scope>NUCLEOTIDE SEQUENCE [LARGE SCALE GENOMIC DNA]</scope>
    <source>
        <strain evidence="1">JCA_2017</strain>
    </source>
</reference>
<accession>A0A371GS87</accession>
<sequence length="257" mass="29122">MGRIVAIFSSSHSFPSPPTTHLQTHSLLLCKTTLPPYSTTHSSRYNVPPPTTPNDTMIAARVLWKPRRSDPWWSGARLLLPGHNCFHSNFEATQSGLTLSMITTFLVVDCISTKTTFLSTNKSIPLTNQNPHPYLSTLYHASRFSSTGIYMFNMRKNVIPSTKTTFLSTNKSIPLTYQNPPPYLSPLYHTSRFSSTGIYMFNVRKNGTHLVHLHFSPFKAQVIPSTKTTFLSTDKFTLHKPKLTSIFVHFVSYFKIF</sequence>
<dbReference type="GO" id="GO:0016301">
    <property type="term" value="F:kinase activity"/>
    <property type="evidence" value="ECO:0007669"/>
    <property type="project" value="UniProtKB-KW"/>
</dbReference>
<gene>
    <name evidence="1" type="ORF">CR513_24462</name>
</gene>
<proteinExistence type="predicted"/>
<protein>
    <submittedName>
        <fullName evidence="1">Receptor-like protein kinase</fullName>
    </submittedName>
</protein>
<dbReference type="Proteomes" id="UP000257109">
    <property type="component" value="Unassembled WGS sequence"/>
</dbReference>
<feature type="non-terminal residue" evidence="1">
    <location>
        <position position="1"/>
    </location>
</feature>
<keyword evidence="2" id="KW-1185">Reference proteome</keyword>
<dbReference type="AlphaFoldDB" id="A0A371GS87"/>
<name>A0A371GS87_MUCPR</name>
<dbReference type="EMBL" id="QJKJ01004647">
    <property type="protein sequence ID" value="RDX93293.1"/>
    <property type="molecule type" value="Genomic_DNA"/>
</dbReference>
<evidence type="ECO:0000313" key="2">
    <source>
        <dbReference type="Proteomes" id="UP000257109"/>
    </source>
</evidence>
<evidence type="ECO:0000313" key="1">
    <source>
        <dbReference type="EMBL" id="RDX93293.1"/>
    </source>
</evidence>